<dbReference type="InterPro" id="IPR027417">
    <property type="entry name" value="P-loop_NTPase"/>
</dbReference>
<dbReference type="InterPro" id="IPR038726">
    <property type="entry name" value="PDDEXK_AddAB-type"/>
</dbReference>
<dbReference type="NCBIfam" id="TIGR02786">
    <property type="entry name" value="addB_alphas"/>
    <property type="match status" value="1"/>
</dbReference>
<evidence type="ECO:0000259" key="1">
    <source>
        <dbReference type="Pfam" id="PF12705"/>
    </source>
</evidence>
<dbReference type="InterPro" id="IPR011604">
    <property type="entry name" value="PDDEXK-like_dom_sf"/>
</dbReference>
<keyword evidence="2" id="KW-0378">Hydrolase</keyword>
<evidence type="ECO:0000313" key="2">
    <source>
        <dbReference type="EMBL" id="SIN99929.1"/>
    </source>
</evidence>
<dbReference type="RefSeq" id="WP_074205592.1">
    <property type="nucleotide sequence ID" value="NZ_FSQW01000002.1"/>
</dbReference>
<dbReference type="STRING" id="1123272.SAMN02745824_2587"/>
<dbReference type="Proteomes" id="UP000185192">
    <property type="component" value="Unassembled WGS sequence"/>
</dbReference>
<dbReference type="Pfam" id="PF12705">
    <property type="entry name" value="PDDEXK_1"/>
    <property type="match status" value="1"/>
</dbReference>
<dbReference type="OrthoDB" id="9780606at2"/>
<proteinExistence type="predicted"/>
<sequence>MPDRVKPHIYNIAAHGGFADALAQGLIDRFDDKAFGLARLLLILPNNRARKAVQDAFVRLSDEGLLLPQMAVIGDLDLDESVGVALDSGELALDIAPAIEPLDRLLMLAQLIEQQSKARGEPVLAKDALRLAREFARTLDQLTVEEIDVRKLLDLEVEPHLSDHWQNSLSFFRTVAEKWQKQLHTLGYSEQASRRNRLFDSLSHIWSSAASERTIIAAGITTSAPVIARFLRTIAFLPRGMVVLPDLDLVMPDEEWALLDSGDSSQEGFSVRRAQETHPQFHLKILLERMSVARVEVMRWPRTGESGAVARRSKALSHAFAIPELTSRWSDLPASERSLAGVQTAEAKTSGEEAQIVALLAREALEQPERRVAIVTPDRTLAARIAGHLKRWDIQADDTAGQPLSKLPEGILFLNLLAVAAEGFAPAALLALLKHPLVRSGENRLDWLDNVRKLDLLLRGPRPAPGLKGIDNLLISDDRRTRVLREEVSGWWSEIRPMFENLSVMLKSPLDWANLLAEIRSVAGLLTGDQLWKGPGGRALADFLSELQVRDTLGPGSIQAAEIGEYFETFLSEIAVRAPYGGHPRIAIFGLLEARLQQADLAICCGLNEGSWPQKISPDPWLAPMVRKSLGLPEQERQIGLSAHDLVGIMGSKDVILTRALRDDNGPALASRFLLRLQAMCGTSLRTHSDARRLGQMIDWPAKRIKLARPAPNPQVEQRNVPFAVTQADRLKADPFAFYASKIMDLSALEKVDAEPGAAWRGTVIHQILEDWAKQDRYDPDRLIQRAERFLNDRNSHPLMRSLWAPRLMEGLRWIAATVSENSKSGRVPVLSEQYGVSEIAGVELSGIPDRIDRLPDGSLAIVDYKTGGPPSNRAVREGFNLQLGLLGALAEQGAFGEVSGQVSAFEYWSLAKKNDLFGHVQSPTRGQGDNFVAADEMVDRSVAQFNDTVDRYIRGSEPMTAKLHPEYGYADYDQLMRLEEWYGQTSAEDPK</sequence>
<dbReference type="AlphaFoldDB" id="A0A1N6FX97"/>
<keyword evidence="2" id="KW-0347">Helicase</keyword>
<dbReference type="InterPro" id="IPR011335">
    <property type="entry name" value="Restrct_endonuc-II-like"/>
</dbReference>
<dbReference type="InterPro" id="IPR014153">
    <property type="entry name" value="Ds_break_AddB"/>
</dbReference>
<protein>
    <submittedName>
        <fullName evidence="2">ATP-dependent helicase/nuclease subunit B</fullName>
    </submittedName>
</protein>
<organism evidence="2 3">
    <name type="scientific">Parasphingorhabdus marina DSM 22363</name>
    <dbReference type="NCBI Taxonomy" id="1123272"/>
    <lineage>
        <taxon>Bacteria</taxon>
        <taxon>Pseudomonadati</taxon>
        <taxon>Pseudomonadota</taxon>
        <taxon>Alphaproteobacteria</taxon>
        <taxon>Sphingomonadales</taxon>
        <taxon>Sphingomonadaceae</taxon>
        <taxon>Parasphingorhabdus</taxon>
    </lineage>
</organism>
<keyword evidence="2" id="KW-0547">Nucleotide-binding</keyword>
<reference evidence="3" key="1">
    <citation type="submission" date="2016-11" db="EMBL/GenBank/DDBJ databases">
        <authorList>
            <person name="Varghese N."/>
            <person name="Submissions S."/>
        </authorList>
    </citation>
    <scope>NUCLEOTIDE SEQUENCE [LARGE SCALE GENOMIC DNA]</scope>
    <source>
        <strain evidence="3">DSM 22363</strain>
    </source>
</reference>
<dbReference type="GO" id="GO:0004386">
    <property type="term" value="F:helicase activity"/>
    <property type="evidence" value="ECO:0007669"/>
    <property type="project" value="UniProtKB-KW"/>
</dbReference>
<dbReference type="EMBL" id="FSQW01000002">
    <property type="protein sequence ID" value="SIN99929.1"/>
    <property type="molecule type" value="Genomic_DNA"/>
</dbReference>
<evidence type="ECO:0000313" key="3">
    <source>
        <dbReference type="Proteomes" id="UP000185192"/>
    </source>
</evidence>
<feature type="domain" description="PD-(D/E)XK endonuclease-like" evidence="1">
    <location>
        <begin position="723"/>
        <end position="928"/>
    </location>
</feature>
<accession>A0A1N6FX97</accession>
<dbReference type="SUPFAM" id="SSF52540">
    <property type="entry name" value="P-loop containing nucleoside triphosphate hydrolases"/>
    <property type="match status" value="1"/>
</dbReference>
<dbReference type="SUPFAM" id="SSF52980">
    <property type="entry name" value="Restriction endonuclease-like"/>
    <property type="match status" value="1"/>
</dbReference>
<keyword evidence="2" id="KW-0067">ATP-binding</keyword>
<keyword evidence="3" id="KW-1185">Reference proteome</keyword>
<dbReference type="Gene3D" id="3.90.320.10">
    <property type="match status" value="1"/>
</dbReference>
<gene>
    <name evidence="2" type="ORF">SAMN02745824_2587</name>
</gene>
<name>A0A1N6FX97_9SPHN</name>